<dbReference type="PANTHER" id="PTHR37838:SF1">
    <property type="entry name" value="NA(+)-TRANSLOCATING NADH-QUINONE REDUCTASE SUBUNIT C"/>
    <property type="match status" value="1"/>
</dbReference>
<reference evidence="18 19" key="1">
    <citation type="submission" date="2015-06" db="EMBL/GenBank/DDBJ databases">
        <title>Genome sequencing of Thermotogales isolates from hydrothermal vents.</title>
        <authorList>
            <person name="Haverkamp T.H."/>
            <person name="Kublanov I.V."/>
            <person name="Nesbo C.L."/>
        </authorList>
    </citation>
    <scope>NUCLEOTIDE SEQUENCE [LARGE SCALE GENOMIC DNA]</scope>
    <source>
        <strain evidence="19">ik275mar</strain>
    </source>
</reference>
<evidence type="ECO:0000256" key="9">
    <source>
        <dbReference type="ARBA" id="ARBA00022989"/>
    </source>
</evidence>
<keyword evidence="10" id="KW-0520">NAD</keyword>
<dbReference type="InterPro" id="IPR007329">
    <property type="entry name" value="FMN-bd"/>
</dbReference>
<dbReference type="PANTHER" id="PTHR37838">
    <property type="entry name" value="NA(+)-TRANSLOCATING NADH-QUINONE REDUCTASE SUBUNIT C"/>
    <property type="match status" value="1"/>
</dbReference>
<dbReference type="RefSeq" id="WP_077198097.1">
    <property type="nucleotide sequence ID" value="NZ_LBFC01000015.1"/>
</dbReference>
<organism evidence="18 19">
    <name type="scientific">Thermosipho affectus</name>
    <dbReference type="NCBI Taxonomy" id="660294"/>
    <lineage>
        <taxon>Bacteria</taxon>
        <taxon>Thermotogati</taxon>
        <taxon>Thermotogota</taxon>
        <taxon>Thermotogae</taxon>
        <taxon>Thermotogales</taxon>
        <taxon>Fervidobacteriaceae</taxon>
        <taxon>Thermosipho</taxon>
    </lineage>
</organism>
<dbReference type="SMART" id="SM00900">
    <property type="entry name" value="FMN_bind"/>
    <property type="match status" value="1"/>
</dbReference>
<dbReference type="EMBL" id="LBFC01000015">
    <property type="protein sequence ID" value="ONN27438.1"/>
    <property type="molecule type" value="Genomic_DNA"/>
</dbReference>
<keyword evidence="11" id="KW-0915">Sodium</keyword>
<evidence type="ECO:0000256" key="13">
    <source>
        <dbReference type="ARBA" id="ARBA00023075"/>
    </source>
</evidence>
<keyword evidence="14 16" id="KW-0472">Membrane</keyword>
<evidence type="ECO:0000256" key="14">
    <source>
        <dbReference type="ARBA" id="ARBA00023136"/>
    </source>
</evidence>
<dbReference type="InterPro" id="IPR010204">
    <property type="entry name" value="NqrC"/>
</dbReference>
<keyword evidence="8" id="KW-1278">Translocase</keyword>
<keyword evidence="13" id="KW-0830">Ubiquinone</keyword>
<comment type="caution">
    <text evidence="18">The sequence shown here is derived from an EMBL/GenBank/DDBJ whole genome shotgun (WGS) entry which is preliminary data.</text>
</comment>
<evidence type="ECO:0000256" key="2">
    <source>
        <dbReference type="ARBA" id="ARBA00022475"/>
    </source>
</evidence>
<keyword evidence="7 16" id="KW-0812">Transmembrane</keyword>
<keyword evidence="9 16" id="KW-1133">Transmembrane helix</keyword>
<evidence type="ECO:0000256" key="15">
    <source>
        <dbReference type="ARBA" id="ARBA00023201"/>
    </source>
</evidence>
<keyword evidence="12" id="KW-0406">Ion transport</keyword>
<keyword evidence="2" id="KW-1003">Cell membrane</keyword>
<evidence type="ECO:0000256" key="16">
    <source>
        <dbReference type="SAM" id="Phobius"/>
    </source>
</evidence>
<evidence type="ECO:0000256" key="7">
    <source>
        <dbReference type="ARBA" id="ARBA00022692"/>
    </source>
</evidence>
<evidence type="ECO:0000256" key="1">
    <source>
        <dbReference type="ARBA" id="ARBA00022448"/>
    </source>
</evidence>
<evidence type="ECO:0000256" key="6">
    <source>
        <dbReference type="ARBA" id="ARBA00022643"/>
    </source>
</evidence>
<keyword evidence="15" id="KW-0739">Sodium transport</keyword>
<evidence type="ECO:0000256" key="12">
    <source>
        <dbReference type="ARBA" id="ARBA00023065"/>
    </source>
</evidence>
<evidence type="ECO:0000256" key="5">
    <source>
        <dbReference type="ARBA" id="ARBA00022630"/>
    </source>
</evidence>
<evidence type="ECO:0000256" key="4">
    <source>
        <dbReference type="ARBA" id="ARBA00022553"/>
    </source>
</evidence>
<dbReference type="Proteomes" id="UP000242616">
    <property type="component" value="Unassembled WGS sequence"/>
</dbReference>
<evidence type="ECO:0000313" key="18">
    <source>
        <dbReference type="EMBL" id="ONN27438.1"/>
    </source>
</evidence>
<proteinExistence type="predicted"/>
<protein>
    <submittedName>
        <fullName evidence="18">FMN-binding protein</fullName>
    </submittedName>
</protein>
<evidence type="ECO:0000256" key="8">
    <source>
        <dbReference type="ARBA" id="ARBA00022967"/>
    </source>
</evidence>
<evidence type="ECO:0000256" key="10">
    <source>
        <dbReference type="ARBA" id="ARBA00023027"/>
    </source>
</evidence>
<gene>
    <name evidence="18" type="ORF">XJ44_03750</name>
</gene>
<feature type="domain" description="FMN-binding" evidence="17">
    <location>
        <begin position="97"/>
        <end position="193"/>
    </location>
</feature>
<accession>A0ABX3IHZ6</accession>
<evidence type="ECO:0000313" key="19">
    <source>
        <dbReference type="Proteomes" id="UP000242616"/>
    </source>
</evidence>
<evidence type="ECO:0000256" key="11">
    <source>
        <dbReference type="ARBA" id="ARBA00023053"/>
    </source>
</evidence>
<keyword evidence="1" id="KW-0813">Transport</keyword>
<keyword evidence="19" id="KW-1185">Reference proteome</keyword>
<sequence>MKTENKFYVILFTFTITFVFVVILSYINSLTYDKVLENRGYFKVRAILNAMRIDFSDKMDAIEKFKKYVKKINIGGKDFYVSNVGEKVYAYVFSGNGLWGTITGVVALNKNLDRIVGVDIISQNETPGLGGRIEEDWFKEQFRGEKVDKEIGIKKSEKLGDSNKENYSVDAITGATLTSKFFVKIINNTISEMRKVLRGDTYE</sequence>
<keyword evidence="3" id="KW-0997">Cell inner membrane</keyword>
<feature type="transmembrane region" description="Helical" evidence="16">
    <location>
        <begin position="7"/>
        <end position="27"/>
    </location>
</feature>
<evidence type="ECO:0000259" key="17">
    <source>
        <dbReference type="SMART" id="SM00900"/>
    </source>
</evidence>
<evidence type="ECO:0000256" key="3">
    <source>
        <dbReference type="ARBA" id="ARBA00022519"/>
    </source>
</evidence>
<keyword evidence="5" id="KW-0285">Flavoprotein</keyword>
<name>A0ABX3IHZ6_9BACT</name>
<keyword evidence="4" id="KW-0597">Phosphoprotein</keyword>
<keyword evidence="6" id="KW-0288">FMN</keyword>
<dbReference type="Pfam" id="PF04205">
    <property type="entry name" value="FMN_bind"/>
    <property type="match status" value="1"/>
</dbReference>